<reference evidence="4 5" key="1">
    <citation type="submission" date="2018-06" db="EMBL/GenBank/DDBJ databases">
        <authorList>
            <consortium name="Pathogen Informatics"/>
            <person name="Doyle S."/>
        </authorList>
    </citation>
    <scope>NUCLEOTIDE SEQUENCE [LARGE SCALE GENOMIC DNA]</scope>
    <source>
        <strain evidence="5">NCTC 11048</strain>
    </source>
</reference>
<organism evidence="4 5">
    <name type="scientific">Staphylococcus intermedius NCTC 11048</name>
    <dbReference type="NCBI Taxonomy" id="1141106"/>
    <lineage>
        <taxon>Bacteria</taxon>
        <taxon>Bacillati</taxon>
        <taxon>Bacillota</taxon>
        <taxon>Bacilli</taxon>
        <taxon>Bacillales</taxon>
        <taxon>Staphylococcaceae</taxon>
        <taxon>Staphylococcus</taxon>
        <taxon>Staphylococcus intermedius group</taxon>
    </lineage>
</organism>
<dbReference type="InterPro" id="IPR009057">
    <property type="entry name" value="Homeodomain-like_sf"/>
</dbReference>
<accession>A0A380G9A3</accession>
<dbReference type="Proteomes" id="UP000255549">
    <property type="component" value="Unassembled WGS sequence"/>
</dbReference>
<feature type="DNA-binding region" description="H-T-H motif" evidence="2">
    <location>
        <begin position="31"/>
        <end position="50"/>
    </location>
</feature>
<dbReference type="RefSeq" id="WP_019167960.1">
    <property type="nucleotide sequence ID" value="NZ_CAIB01000104.1"/>
</dbReference>
<dbReference type="InterPro" id="IPR050624">
    <property type="entry name" value="HTH-type_Tx_Regulator"/>
</dbReference>
<dbReference type="GO" id="GO:0003677">
    <property type="term" value="F:DNA binding"/>
    <property type="evidence" value="ECO:0007669"/>
    <property type="project" value="UniProtKB-UniRule"/>
</dbReference>
<sequence length="189" mass="22276">MGKTKTKSKARRRIVKAMIELLKTASFDEITIKQICAESGVHRSTFYAQFEDKYQLFDVLTTYHMGRYEKLILYTSNVIDSYPLEEAKTRIIKTFRLLFKYIQRHQTFFTTIIVTQPQLKAIHQYLQFTHDAYEKLLNQLPQLQQSNYFINYTIGGELALIYSWLMEGCQESPDVMAQILYSNIVKMGR</sequence>
<dbReference type="PROSITE" id="PS50977">
    <property type="entry name" value="HTH_TETR_2"/>
    <property type="match status" value="1"/>
</dbReference>
<gene>
    <name evidence="4" type="ORF">NCTC11048_02809</name>
</gene>
<evidence type="ECO:0000259" key="3">
    <source>
        <dbReference type="PROSITE" id="PS50977"/>
    </source>
</evidence>
<evidence type="ECO:0000313" key="5">
    <source>
        <dbReference type="Proteomes" id="UP000255549"/>
    </source>
</evidence>
<dbReference type="STRING" id="1141106.GCA_000308095_01875"/>
<dbReference type="Pfam" id="PF00440">
    <property type="entry name" value="TetR_N"/>
    <property type="match status" value="1"/>
</dbReference>
<dbReference type="Gene3D" id="1.10.357.10">
    <property type="entry name" value="Tetracycline Repressor, domain 2"/>
    <property type="match status" value="1"/>
</dbReference>
<dbReference type="PANTHER" id="PTHR43479:SF7">
    <property type="entry name" value="TETR-FAMILY TRANSCRIPTIONAL REGULATOR"/>
    <property type="match status" value="1"/>
</dbReference>
<dbReference type="AlphaFoldDB" id="A0A380G9A3"/>
<name>A0A380G9A3_STAIN</name>
<evidence type="ECO:0000256" key="2">
    <source>
        <dbReference type="PROSITE-ProRule" id="PRU00335"/>
    </source>
</evidence>
<dbReference type="InterPro" id="IPR001647">
    <property type="entry name" value="HTH_TetR"/>
</dbReference>
<dbReference type="InterPro" id="IPR039532">
    <property type="entry name" value="TetR_C_Firmicutes"/>
</dbReference>
<dbReference type="EMBL" id="UHDP01000003">
    <property type="protein sequence ID" value="SUM47724.1"/>
    <property type="molecule type" value="Genomic_DNA"/>
</dbReference>
<protein>
    <submittedName>
        <fullName evidence="4">TetR family transcriptional regulator</fullName>
    </submittedName>
</protein>
<keyword evidence="5" id="KW-1185">Reference proteome</keyword>
<proteinExistence type="predicted"/>
<feature type="domain" description="HTH tetR-type" evidence="3">
    <location>
        <begin position="8"/>
        <end position="68"/>
    </location>
</feature>
<dbReference type="SUPFAM" id="SSF46689">
    <property type="entry name" value="Homeodomain-like"/>
    <property type="match status" value="1"/>
</dbReference>
<evidence type="ECO:0000256" key="1">
    <source>
        <dbReference type="ARBA" id="ARBA00023125"/>
    </source>
</evidence>
<dbReference type="Pfam" id="PF14278">
    <property type="entry name" value="TetR_C_8"/>
    <property type="match status" value="1"/>
</dbReference>
<dbReference type="OrthoDB" id="9810250at2"/>
<keyword evidence="1 2" id="KW-0238">DNA-binding</keyword>
<dbReference type="PANTHER" id="PTHR43479">
    <property type="entry name" value="ACREF/ENVCD OPERON REPRESSOR-RELATED"/>
    <property type="match status" value="1"/>
</dbReference>
<evidence type="ECO:0000313" key="4">
    <source>
        <dbReference type="EMBL" id="SUM47724.1"/>
    </source>
</evidence>